<dbReference type="EMBL" id="JAPEVB010000002">
    <property type="protein sequence ID" value="KAJ4394001.1"/>
    <property type="molecule type" value="Genomic_DNA"/>
</dbReference>
<organism evidence="9 10">
    <name type="scientific">Gnomoniopsis smithogilvyi</name>
    <dbReference type="NCBI Taxonomy" id="1191159"/>
    <lineage>
        <taxon>Eukaryota</taxon>
        <taxon>Fungi</taxon>
        <taxon>Dikarya</taxon>
        <taxon>Ascomycota</taxon>
        <taxon>Pezizomycotina</taxon>
        <taxon>Sordariomycetes</taxon>
        <taxon>Sordariomycetidae</taxon>
        <taxon>Diaporthales</taxon>
        <taxon>Gnomoniaceae</taxon>
        <taxon>Gnomoniopsis</taxon>
    </lineage>
</organism>
<dbReference type="Proteomes" id="UP001140453">
    <property type="component" value="Unassembled WGS sequence"/>
</dbReference>
<dbReference type="Pfam" id="PF20684">
    <property type="entry name" value="Fung_rhodopsin"/>
    <property type="match status" value="1"/>
</dbReference>
<evidence type="ECO:0000256" key="2">
    <source>
        <dbReference type="ARBA" id="ARBA00022692"/>
    </source>
</evidence>
<dbReference type="AlphaFoldDB" id="A0A9W9CYX8"/>
<keyword evidence="10" id="KW-1185">Reference proteome</keyword>
<evidence type="ECO:0000256" key="5">
    <source>
        <dbReference type="ARBA" id="ARBA00038359"/>
    </source>
</evidence>
<evidence type="ECO:0000259" key="8">
    <source>
        <dbReference type="Pfam" id="PF20684"/>
    </source>
</evidence>
<name>A0A9W9CYX8_9PEZI</name>
<keyword evidence="3 7" id="KW-1133">Transmembrane helix</keyword>
<sequence length="203" mass="22314">MNLREKVAVGFAMSMGIFAALCAVIKCTHLPMLSNPDFTYELSPIVIWSAAEASATIMAACVPSLRVLARTARSSVKHKISQRGKSMNTPYGSKGYIDKASTQASTITASLANTRPELRSRLSFERWAMGEDGDDNKAHLVLENVIHVDSVIRLDWEPVPMQMDAKQKAAPWNSGTKGVGLPTESKEARNLESRMSILVDEYR</sequence>
<dbReference type="OrthoDB" id="3923077at2759"/>
<dbReference type="PANTHER" id="PTHR33048:SF42">
    <property type="entry name" value="INTEGRAL MEMBRANE PROTEIN"/>
    <property type="match status" value="1"/>
</dbReference>
<feature type="transmembrane region" description="Helical" evidence="7">
    <location>
        <begin position="7"/>
        <end position="26"/>
    </location>
</feature>
<evidence type="ECO:0000256" key="7">
    <source>
        <dbReference type="SAM" id="Phobius"/>
    </source>
</evidence>
<protein>
    <recommendedName>
        <fullName evidence="8">Rhodopsin domain-containing protein</fullName>
    </recommendedName>
</protein>
<keyword evidence="4 7" id="KW-0472">Membrane</keyword>
<dbReference type="InterPro" id="IPR052337">
    <property type="entry name" value="SAT4-like"/>
</dbReference>
<reference evidence="9" key="1">
    <citation type="submission" date="2022-10" db="EMBL/GenBank/DDBJ databases">
        <title>Tapping the CABI collections for fungal endophytes: first genome assemblies for Collariella, Neodidymelliopsis, Ascochyta clinopodiicola, Didymella pomorum, Didymosphaeria variabile, Neocosmospora piperis and Neocucurbitaria cava.</title>
        <authorList>
            <person name="Hill R."/>
        </authorList>
    </citation>
    <scope>NUCLEOTIDE SEQUENCE</scope>
    <source>
        <strain evidence="9">IMI 355082</strain>
    </source>
</reference>
<comment type="caution">
    <text evidence="9">The sequence shown here is derived from an EMBL/GenBank/DDBJ whole genome shotgun (WGS) entry which is preliminary data.</text>
</comment>
<evidence type="ECO:0000256" key="1">
    <source>
        <dbReference type="ARBA" id="ARBA00004141"/>
    </source>
</evidence>
<comment type="subcellular location">
    <subcellularLocation>
        <location evidence="1">Membrane</location>
        <topology evidence="1">Multi-pass membrane protein</topology>
    </subcellularLocation>
</comment>
<comment type="similarity">
    <text evidence="5">Belongs to the SAT4 family.</text>
</comment>
<evidence type="ECO:0000256" key="3">
    <source>
        <dbReference type="ARBA" id="ARBA00022989"/>
    </source>
</evidence>
<feature type="transmembrane region" description="Helical" evidence="7">
    <location>
        <begin position="46"/>
        <end position="69"/>
    </location>
</feature>
<feature type="region of interest" description="Disordered" evidence="6">
    <location>
        <begin position="166"/>
        <end position="185"/>
    </location>
</feature>
<dbReference type="GO" id="GO:0016020">
    <property type="term" value="C:membrane"/>
    <property type="evidence" value="ECO:0007669"/>
    <property type="project" value="UniProtKB-SubCell"/>
</dbReference>
<dbReference type="PANTHER" id="PTHR33048">
    <property type="entry name" value="PTH11-LIKE INTEGRAL MEMBRANE PROTEIN (AFU_ORTHOLOGUE AFUA_5G11245)"/>
    <property type="match status" value="1"/>
</dbReference>
<evidence type="ECO:0000256" key="4">
    <source>
        <dbReference type="ARBA" id="ARBA00023136"/>
    </source>
</evidence>
<feature type="domain" description="Rhodopsin" evidence="8">
    <location>
        <begin position="1"/>
        <end position="70"/>
    </location>
</feature>
<dbReference type="InterPro" id="IPR049326">
    <property type="entry name" value="Rhodopsin_dom_fungi"/>
</dbReference>
<keyword evidence="2 7" id="KW-0812">Transmembrane</keyword>
<evidence type="ECO:0000256" key="6">
    <source>
        <dbReference type="SAM" id="MobiDB-lite"/>
    </source>
</evidence>
<gene>
    <name evidence="9" type="ORF">N0V93_003218</name>
</gene>
<proteinExistence type="inferred from homology"/>
<evidence type="ECO:0000313" key="10">
    <source>
        <dbReference type="Proteomes" id="UP001140453"/>
    </source>
</evidence>
<evidence type="ECO:0000313" key="9">
    <source>
        <dbReference type="EMBL" id="KAJ4394001.1"/>
    </source>
</evidence>
<accession>A0A9W9CYX8</accession>